<keyword evidence="2" id="KW-0539">Nucleus</keyword>
<gene>
    <name evidence="3" type="ORF">TCE0_060r19405</name>
</gene>
<dbReference type="GO" id="GO:0045944">
    <property type="term" value="P:positive regulation of transcription by RNA polymerase II"/>
    <property type="evidence" value="ECO:0007669"/>
    <property type="project" value="TreeGrafter"/>
</dbReference>
<dbReference type="EMBL" id="DF933856">
    <property type="protein sequence ID" value="GAM44075.1"/>
    <property type="molecule type" value="Genomic_DNA"/>
</dbReference>
<dbReference type="AlphaFoldDB" id="A0A6V8HQ51"/>
<keyword evidence="4" id="KW-1185">Reference proteome</keyword>
<evidence type="ECO:0000256" key="1">
    <source>
        <dbReference type="ARBA" id="ARBA00004123"/>
    </source>
</evidence>
<evidence type="ECO:0000313" key="3">
    <source>
        <dbReference type="EMBL" id="GAM44075.1"/>
    </source>
</evidence>
<proteinExistence type="predicted"/>
<name>A0A6V8HQ51_TALPI</name>
<dbReference type="Proteomes" id="UP000053095">
    <property type="component" value="Unassembled WGS sequence"/>
</dbReference>
<dbReference type="GO" id="GO:0005634">
    <property type="term" value="C:nucleus"/>
    <property type="evidence" value="ECO:0007669"/>
    <property type="project" value="UniProtKB-SubCell"/>
</dbReference>
<comment type="caution">
    <text evidence="3">The sequence shown here is derived from an EMBL/GenBank/DDBJ whole genome shotgun (WGS) entry which is preliminary data.</text>
</comment>
<accession>A0A6V8HQ51</accession>
<dbReference type="Pfam" id="PF11951">
    <property type="entry name" value="Fungal_trans_2"/>
    <property type="match status" value="1"/>
</dbReference>
<protein>
    <submittedName>
        <fullName evidence="3">C6 transcription factor</fullName>
    </submittedName>
</protein>
<comment type="subcellular location">
    <subcellularLocation>
        <location evidence="1">Nucleus</location>
    </subcellularLocation>
</comment>
<sequence>MPTQFQSSYAELADYHAQALGDLRRFLQDIQEDITRDERSRKIEILSCGVSLISFELFQGGISDWQLHLNALISILMDDNTSVMDLLREIEHGKGGSSESLAWQGTALSFLVTVILWFDLLSCVSTNSPPGMPYRELLDSNLVDMSTTMGVQNTVMRAIGDIATLASNDDPRYPSRGTEILNECHQIENNLRQALDAIHHDSPIPRSTTDSPVVPGHMEKVRHVTQVFASAALVQLSAAIPDYKSETLSVHSMVEDNISAIKNIRSPQDTRGLIWPICISGSMASTSDQQNFYEKTLKSALNGATRDFGNCATLLDILKWCWNSRRAGDVNHEKYWRHAMADIGTCLLV</sequence>
<evidence type="ECO:0000256" key="2">
    <source>
        <dbReference type="ARBA" id="ARBA00023242"/>
    </source>
</evidence>
<dbReference type="PANTHER" id="PTHR37534:SF26">
    <property type="entry name" value="TRANSCRIPTION FACTOR, PUTATIVE-RELATED"/>
    <property type="match status" value="1"/>
</dbReference>
<dbReference type="PANTHER" id="PTHR37534">
    <property type="entry name" value="TRANSCRIPTIONAL ACTIVATOR PROTEIN UGA3"/>
    <property type="match status" value="1"/>
</dbReference>
<dbReference type="GO" id="GO:0000976">
    <property type="term" value="F:transcription cis-regulatory region binding"/>
    <property type="evidence" value="ECO:0007669"/>
    <property type="project" value="TreeGrafter"/>
</dbReference>
<dbReference type="InterPro" id="IPR021858">
    <property type="entry name" value="Fun_TF"/>
</dbReference>
<dbReference type="GO" id="GO:0003700">
    <property type="term" value="F:DNA-binding transcription factor activity"/>
    <property type="evidence" value="ECO:0007669"/>
    <property type="project" value="TreeGrafter"/>
</dbReference>
<organism evidence="3 4">
    <name type="scientific">Talaromyces pinophilus</name>
    <name type="common">Penicillium pinophilum</name>
    <dbReference type="NCBI Taxonomy" id="128442"/>
    <lineage>
        <taxon>Eukaryota</taxon>
        <taxon>Fungi</taxon>
        <taxon>Dikarya</taxon>
        <taxon>Ascomycota</taxon>
        <taxon>Pezizomycotina</taxon>
        <taxon>Eurotiomycetes</taxon>
        <taxon>Eurotiomycetidae</taxon>
        <taxon>Eurotiales</taxon>
        <taxon>Trichocomaceae</taxon>
        <taxon>Talaromyces</taxon>
        <taxon>Talaromyces sect. Talaromyces</taxon>
    </lineage>
</organism>
<reference evidence="4" key="1">
    <citation type="journal article" date="2015" name="Genome Announc.">
        <title>Draft genome sequence of Talaromyces cellulolyticus strain Y-94, a source of lignocellulosic biomass-degrading enzymes.</title>
        <authorList>
            <person name="Fujii T."/>
            <person name="Koike H."/>
            <person name="Sawayama S."/>
            <person name="Yano S."/>
            <person name="Inoue H."/>
        </authorList>
    </citation>
    <scope>NUCLEOTIDE SEQUENCE [LARGE SCALE GENOMIC DNA]</scope>
    <source>
        <strain evidence="4">Y-94</strain>
    </source>
</reference>
<evidence type="ECO:0000313" key="4">
    <source>
        <dbReference type="Proteomes" id="UP000053095"/>
    </source>
</evidence>